<feature type="domain" description="Bacterial Ig-like" evidence="2">
    <location>
        <begin position="1610"/>
        <end position="1704"/>
    </location>
</feature>
<feature type="domain" description="Bacterial Ig-like" evidence="2">
    <location>
        <begin position="2711"/>
        <end position="2801"/>
    </location>
</feature>
<feature type="domain" description="Bacterial Ig-like" evidence="2">
    <location>
        <begin position="721"/>
        <end position="809"/>
    </location>
</feature>
<dbReference type="Pfam" id="PF00353">
    <property type="entry name" value="HemolysinCabind"/>
    <property type="match status" value="3"/>
</dbReference>
<feature type="domain" description="Bacterial Ig-like" evidence="2">
    <location>
        <begin position="2813"/>
        <end position="2901"/>
    </location>
</feature>
<feature type="domain" description="Bacterial Ig-like" evidence="2">
    <location>
        <begin position="1716"/>
        <end position="1803"/>
    </location>
</feature>
<dbReference type="GO" id="GO:0005509">
    <property type="term" value="F:calcium ion binding"/>
    <property type="evidence" value="ECO:0007669"/>
    <property type="project" value="InterPro"/>
</dbReference>
<feature type="domain" description="Bacterial Ig-like" evidence="2">
    <location>
        <begin position="1118"/>
        <end position="1206"/>
    </location>
</feature>
<dbReference type="Pfam" id="PF17164">
    <property type="entry name" value="DUF5122"/>
    <property type="match status" value="7"/>
</dbReference>
<feature type="domain" description="Bacterial Ig-like" evidence="2">
    <location>
        <begin position="1019"/>
        <end position="1107"/>
    </location>
</feature>
<dbReference type="SUPFAM" id="SSF51120">
    <property type="entry name" value="beta-Roll"/>
    <property type="match status" value="1"/>
</dbReference>
<dbReference type="NCBIfam" id="TIGR02608">
    <property type="entry name" value="delta_60_rpt"/>
    <property type="match status" value="7"/>
</dbReference>
<accession>A0A951Q990</accession>
<feature type="domain" description="Bacterial Ig-like" evidence="2">
    <location>
        <begin position="3109"/>
        <end position="3201"/>
    </location>
</feature>
<dbReference type="PROSITE" id="PS00330">
    <property type="entry name" value="HEMOLYSIN_CALCIUM"/>
    <property type="match status" value="2"/>
</dbReference>
<feature type="domain" description="Bacterial Ig-like" evidence="2">
    <location>
        <begin position="1913"/>
        <end position="2002"/>
    </location>
</feature>
<sequence>MNCAIVPATALTDSSTLNPSLEQTAASLSCGAMLQYKAAVRSPHTLIIIDAGIDNYLMLADGASNQAALVILDLHQDGIAQITDALCRYPDISSLHLFSHGSPGTLYLGNTELSGSMSRHAAQLRSWLQVGSTGRVKADFQIFLYGCNVAATPIGAQFLQRLHHLTGATIYASETPTGHVSEGGNWHLEVCIPTSHAACALPQIPLSPATLANYPSVLAPGDLDTTFGTGGTTTLDFNGGFDQAKSVVVQPDGKIVVAGVAFNGTNNDFALTRYNIDGTLDTSFGSSGKVITPVGSGADQGHSVVVQSDGKIVVAGVAFNGSNNDFALTRYNVNGTLDTSFGSSGKVITPVGSGADQGYSVVVQSDGKIVVAGVAFNGTNDDFALTRYNVNGTLDTSFGSSGKVITPVGSGADQGFSVVVQSDGKIVVAGVAFNGTNDDFALTRYNVNGTLDTSFGSSGKVITPVGSGADQGYSVVVQPDGKIVVAGVAFNGTNDFALTRYNIDGTLDTSFGSSGKVITPVGSGADQGYSVVVQPDGKIVVAGVAFNGTNDDFALTRYNIDGTLDTSFGSSGKVITPVGSGADQGYGVAVQPDGKIVLAGQSGNDFAVVRYAGDSPAAPTIASITADSGTAGDGITNDNTLVISGKGVATSTVQVFRNSTAIGTTLVDAAGNWSFDATGTTLLDGAYAFTATTMISGNTSPMSTIYNATIDTVMAAPVISAITADSGVAGDGITSDNTLILSGTAEANSTIQVFRDATLLGNVTANAAGNWTYDSTSIPLANGAYAFTVTATDAAGNSASSAAFNVTIDSLAPAAPAVVTITTDSGSADGITNDNALILTGTAEANSTVTISQNGTAIGTATANGTGNWTLDRSATTLLDGNYTYTATATDAAGNVSPASANFLVTVDTGLPAAPAVVTITTDSGSADGITNDNALILTGTAEANSTVTISQNGTVVGTALANGTGNWTLDRSATVLADGNYTYTATATDTAGNVSPASANFLVTVDTGLPAAPAVVTITTDSGSADGITNDNTLILTGTAEANSTVTISQNGTVVGTATANGTGNWTLDRSATVLADGNYTYTATATDTAGNVSPASANFLVTVDTGLPAAPAVVTITTDSGSADGITNDNALILTGTAEANSTVTISQNGTVVGTATANGTGNWTLDRSATTLLDGNYTYTATATDAAGNVSAPSANFLVTVDTGLPAAPAVVTITTDSGSADGITNDNALILTGTAEANSTVTISQNGTAIGTATANGTGNWTLDRSATTLLDGNYTYTATATDAAGNISAPSANFLVTVDTGLPAAPAVVTITTDSGSADGITNDNALILMGTAEANSTVTISQNGTVVGTATANGTGNWTLDRSATVLADGNYTYTATATDAAGNVSPASANFLVTVDTVAPIAPAITSFSNDSGIVGDSITNDNTLILSGTAEANSTVQVSQNGTGIGIAATNAVGIWSFNHTGTTLTDGSYTFTATATDVAGNIGNPSANFVVTVDTAVPTTPIVTGVTTDTGIAGDGITKDSTLIINGTAEANSKVQVLRNGVAIGTATTNASGNWAFDATATSLANGAYAFTAQATDAAGNVSAISAAFNVTIDTTVPAAPTIATITTDSGIAGDRVTNDNTLLMAGTAEANSSVELFQNGTAIGFTSTNGTGNWTFDYTGTTLTDGAYTFTARATDVAGNVSAASANFAVTVDTIAPSIPSITGFSTDTGSPDRLTSDNTLIVSGTAEANRTVEVFLDSVSLGTINANATGNWTFNYTATPIADGVHNFTATARDLANNVSGLSPALTVTIDTIAPAAPVITTITDDTGNPTDRITTDTILLISGTAEANSSVQVFLGGTAIGITSTNASGNWSLDTGIPLANGNYSFTARSTDAVGNVSATSATFNVTIDTIPPAAPAIAAITADTNLPGDRITSDTTLIFNGTAEANSTVQVFLNSTAVGTAVTNGTGAWTFDYTGTALADGTYAFTARAIDIAGNTSAASAAFNVTIDTTLPATPTVTSITTDTNLPTDGITSDKTLVIGGAAEATSLVTVLLNGAVIGTTTADAVGKWSFNYTGTTLADGSYALTATATDAAGNTGAASAPFNVIVDAIAPPAPAVTSITTDTNLPDGITSDKTLVIGGTAEANSTVRVFRNGAALGTTIANATGNWSFDYTGTVLVDSNYVFTASATDIAGNIGIVSAPFNVTVDTIAPAAPLIISFSADTGVAGDGVTGDNTLVLTGTAEANGTVQVSDGGTAIGTVTADAAGNWTFDYSGTLLTDGNHSFTATATDAAGNLSAASTPLAVVVDTIAPPAPVVSAITTDSATPADGMTNDNMLVISGTAEANSQVQVLLDGNAIGIATTNGTGNWTFDYTGTAIADGNHALTATATDAAGNLSAASTPLAVVVDTIAPPAPVVSAITTDSATPADGITNDNMLVISGTAEANSQVQVLLDGNAIGIATTNGTGNWTFDYTGTAIADGNHALTATATDAAGNLSAVSAALNITIDTALPAAPVVAAITDDSATPADGITNDNTLVISGTAEANSQVQVLLDGNAIGIATTNGTGNWTFDYTGTAIADGNHDLTATATDAAGNLSAVSAALNITIDTALPAAPVVAAITDDSATPADGITNDNTLVISGTAEANSQVQVLLDGNAIGTATTNGTGNWTFDYTGTAIADGNHALTATATDAAGNLSAVSAALNITIDTALPAAPVVAAITDDSGAPNDFITQDNTLILDGTAEANSAIQVFLDGGAIGTATADATGNWSFDYTSTPLADGSYAFTATATDATGNTSVASAALNATIDTLAPGEAIVSGISTDAGVADDGITNDNTLILNGTAEANSLIEVFRDSTSIGTTITDATGKWSFDYTGTLLTDGTYAFTTTTTDVAGNVSPISTVFDVTIDTVVPVAPTIIDITTDSDIPGDGITNDNTLILGGTAEANSQVEVFQDGVSMGTTIADGAGDWLFDHTSTPLADGTYSFTSKTMDAAGNISAASTAFLIKVDAAAPAAPVVTAITDDTGTPGDRITNDNRLIISGTAEANTTVRVYRNSFSLGTTTADVSGNWAFDYTTIPLADGSHDLTATATDTAGNISLDSAAFTITVDTTPPASPVIVSLSADSGISGDRITNDNTLILNGTAEADSTITIFQGSIAIGTAPTDASGSWAFDYTGTVLADGAYSFTATTADSVGNVSVFSTAFDVEIDTTPPSSPIISGFDTDSGIIGDGITRDNTLLFSGTAVANSTIAILQGGTAIGTTTADGAGDWLFDYASTPLADGIYGFTATTLDVAGNVASSPALTVEIDTTLPTIALSSPAPADVNAPFTVTATFSQGVTDFTAADLAIGNGSVSNFTPVSNTTYTFTVTPAGNGGITVDVGAGAAQDIAGNDNTAAAQLSRTFDSTPPTAPVTSLAISSDTGFSNSDGITKNNAPTVMGTGEAGSTIEIFTGTVSLGTTQVDSLGNWSFTPKTPLADGSYKLSVKATDKAGNVSPTSGDLNLQIDTKPATSLVLSVSPDARDSTIDPLVGTLTLRFSEAVANFDLSDLKFSRDGSSIPLTGATLTTLDNITWTLGNLQPLTVSDGKYSLLLTSSNIIDIAGNTLTSDTDTGWIKGKTGIALPVIQFKGGKLGLRHKGSKRSETIKGSYDNDVLRGGDGNDRIFSGYGAAKFGRDILDGGAGNDQLYSGAGRDILNGGSGDDALYAGKDNDQLSGGIGNDRLLGQGGDDVLVGGAGTDTLVGGAGKDTFVFNSVADGTDLITDFESSDRIDLRKIFAQPAFAGGTPFARFHQFTKLVQVGSSTEVQVDADGSGKGDQFATLVTLQNKSMDTISSTQFVII</sequence>
<feature type="domain" description="Bacterial Ig-like" evidence="2">
    <location>
        <begin position="920"/>
        <end position="1008"/>
    </location>
</feature>
<feature type="domain" description="Bacterial Ig-like" evidence="2">
    <location>
        <begin position="2210"/>
        <end position="2301"/>
    </location>
</feature>
<dbReference type="PRINTS" id="PR00313">
    <property type="entry name" value="CABNDNGRPT"/>
</dbReference>
<feature type="domain" description="Bacterial Ig-like" evidence="2">
    <location>
        <begin position="2012"/>
        <end position="2101"/>
    </location>
</feature>
<feature type="domain" description="Bacterial Ig-like" evidence="2">
    <location>
        <begin position="821"/>
        <end position="909"/>
    </location>
</feature>
<feature type="domain" description="Bacterial Ig-like" evidence="2">
    <location>
        <begin position="2311"/>
        <end position="2401"/>
    </location>
</feature>
<dbReference type="SUPFAM" id="SSF63829">
    <property type="entry name" value="Calcium-dependent phosphotriesterase"/>
    <property type="match status" value="1"/>
</dbReference>
<dbReference type="Gene3D" id="2.80.10.50">
    <property type="match status" value="3"/>
</dbReference>
<gene>
    <name evidence="3" type="ORF">KME15_07875</name>
</gene>
<feature type="domain" description="Bacterial Ig-like" evidence="2">
    <location>
        <begin position="2611"/>
        <end position="2701"/>
    </location>
</feature>
<dbReference type="InterPro" id="IPR025592">
    <property type="entry name" value="DUF4347"/>
</dbReference>
<dbReference type="InterPro" id="IPR018511">
    <property type="entry name" value="Hemolysin-typ_Ca-bd_CS"/>
</dbReference>
<feature type="domain" description="Bacterial Ig-like" evidence="2">
    <location>
        <begin position="1414"/>
        <end position="1504"/>
    </location>
</feature>
<feature type="domain" description="DUF4347" evidence="1">
    <location>
        <begin position="46"/>
        <end position="218"/>
    </location>
</feature>
<feature type="domain" description="Bacterial Ig-like" evidence="2">
    <location>
        <begin position="1316"/>
        <end position="1404"/>
    </location>
</feature>
<feature type="domain" description="Bacterial Ig-like" evidence="2">
    <location>
        <begin position="3010"/>
        <end position="3101"/>
    </location>
</feature>
<feature type="domain" description="Bacterial Ig-like" evidence="2">
    <location>
        <begin position="1217"/>
        <end position="1305"/>
    </location>
</feature>
<feature type="domain" description="Bacterial Ig-like" evidence="2">
    <location>
        <begin position="1514"/>
        <end position="1604"/>
    </location>
</feature>
<feature type="domain" description="Bacterial Ig-like" evidence="2">
    <location>
        <begin position="2118"/>
        <end position="2201"/>
    </location>
</feature>
<protein>
    <submittedName>
        <fullName evidence="3">DUF4347 domain-containing protein</fullName>
    </submittedName>
</protein>
<reference evidence="3" key="1">
    <citation type="submission" date="2021-05" db="EMBL/GenBank/DDBJ databases">
        <authorList>
            <person name="Pietrasiak N."/>
            <person name="Ward R."/>
            <person name="Stajich J.E."/>
            <person name="Kurbessoian T."/>
        </authorList>
    </citation>
    <scope>NUCLEOTIDE SEQUENCE</scope>
    <source>
        <strain evidence="3">UHER 2000/2452</strain>
    </source>
</reference>
<feature type="domain" description="Bacterial Ig-like" evidence="2">
    <location>
        <begin position="623"/>
        <end position="712"/>
    </location>
</feature>
<evidence type="ECO:0000313" key="4">
    <source>
        <dbReference type="Proteomes" id="UP000757435"/>
    </source>
</evidence>
<proteinExistence type="predicted"/>
<reference evidence="3" key="2">
    <citation type="journal article" date="2022" name="Microbiol. Resour. Announc.">
        <title>Metagenome Sequencing to Explore Phylogenomics of Terrestrial Cyanobacteria.</title>
        <authorList>
            <person name="Ward R.D."/>
            <person name="Stajich J.E."/>
            <person name="Johansen J.R."/>
            <person name="Huntemann M."/>
            <person name="Clum A."/>
            <person name="Foster B."/>
            <person name="Foster B."/>
            <person name="Roux S."/>
            <person name="Palaniappan K."/>
            <person name="Varghese N."/>
            <person name="Mukherjee S."/>
            <person name="Reddy T.B.K."/>
            <person name="Daum C."/>
            <person name="Copeland A."/>
            <person name="Chen I.A."/>
            <person name="Ivanova N.N."/>
            <person name="Kyrpides N.C."/>
            <person name="Shapiro N."/>
            <person name="Eloe-Fadrosh E.A."/>
            <person name="Pietrasiak N."/>
        </authorList>
    </citation>
    <scope>NUCLEOTIDE SEQUENCE</scope>
    <source>
        <strain evidence="3">UHER 2000/2452</strain>
    </source>
</reference>
<name>A0A951Q990_9CYAN</name>
<dbReference type="InterPro" id="IPR013431">
    <property type="entry name" value="Delta_60_rpt"/>
</dbReference>
<comment type="caution">
    <text evidence="3">The sequence shown here is derived from an EMBL/GenBank/DDBJ whole genome shotgun (WGS) entry which is preliminary data.</text>
</comment>
<feature type="domain" description="Bacterial Ig-like" evidence="2">
    <location>
        <begin position="2411"/>
        <end position="2501"/>
    </location>
</feature>
<feature type="domain" description="Bacterial Ig-like" evidence="2">
    <location>
        <begin position="1813"/>
        <end position="1902"/>
    </location>
</feature>
<dbReference type="InterPro" id="IPR011049">
    <property type="entry name" value="Serralysin-like_metalloprot_C"/>
</dbReference>
<dbReference type="Pfam" id="PF14252">
    <property type="entry name" value="DUF4347"/>
    <property type="match status" value="1"/>
</dbReference>
<organism evidence="3 4">
    <name type="scientific">Drouetiella hepatica Uher 2000/2452</name>
    <dbReference type="NCBI Taxonomy" id="904376"/>
    <lineage>
        <taxon>Bacteria</taxon>
        <taxon>Bacillati</taxon>
        <taxon>Cyanobacteriota</taxon>
        <taxon>Cyanophyceae</taxon>
        <taxon>Oculatellales</taxon>
        <taxon>Oculatellaceae</taxon>
        <taxon>Drouetiella</taxon>
    </lineage>
</organism>
<feature type="domain" description="Bacterial Ig-like" evidence="2">
    <location>
        <begin position="3212"/>
        <end position="3300"/>
    </location>
</feature>
<dbReference type="PANTHER" id="PTHR34677">
    <property type="match status" value="1"/>
</dbReference>
<feature type="domain" description="Bacterial Ig-like" evidence="2">
    <location>
        <begin position="2910"/>
        <end position="3000"/>
    </location>
</feature>
<dbReference type="EMBL" id="JAHHHD010000006">
    <property type="protein sequence ID" value="MBW4658577.1"/>
    <property type="molecule type" value="Genomic_DNA"/>
</dbReference>
<dbReference type="NCBIfam" id="NF033510">
    <property type="entry name" value="Ca_tandemer"/>
    <property type="match status" value="27"/>
</dbReference>
<feature type="domain" description="Bacterial Ig-like" evidence="2">
    <location>
        <begin position="2511"/>
        <end position="2601"/>
    </location>
</feature>
<evidence type="ECO:0000259" key="2">
    <source>
        <dbReference type="Pfam" id="PF19077"/>
    </source>
</evidence>
<dbReference type="InterPro" id="IPR013783">
    <property type="entry name" value="Ig-like_fold"/>
</dbReference>
<dbReference type="Pfam" id="PF19077">
    <property type="entry name" value="Big_13"/>
    <property type="match status" value="28"/>
</dbReference>
<evidence type="ECO:0000259" key="1">
    <source>
        <dbReference type="Pfam" id="PF14252"/>
    </source>
</evidence>
<dbReference type="PANTHER" id="PTHR34677:SF3">
    <property type="entry name" value="BACTERIAL IG-LIKE DOMAIN-CONTAINING PROTEIN"/>
    <property type="match status" value="1"/>
</dbReference>
<dbReference type="Gene3D" id="2.60.40.10">
    <property type="entry name" value="Immunoglobulins"/>
    <property type="match status" value="28"/>
</dbReference>
<feature type="domain" description="Bacterial Ig-like" evidence="2">
    <location>
        <begin position="3401"/>
        <end position="3497"/>
    </location>
</feature>
<dbReference type="InterPro" id="IPR001343">
    <property type="entry name" value="Hemolysn_Ca-bd"/>
</dbReference>
<dbReference type="InterPro" id="IPR044016">
    <property type="entry name" value="Big_13"/>
</dbReference>
<evidence type="ECO:0000313" key="3">
    <source>
        <dbReference type="EMBL" id="MBW4658577.1"/>
    </source>
</evidence>
<dbReference type="Proteomes" id="UP000757435">
    <property type="component" value="Unassembled WGS sequence"/>
</dbReference>